<dbReference type="AlphaFoldDB" id="A0A388L6H4"/>
<dbReference type="EMBL" id="BFEA01000278">
    <property type="protein sequence ID" value="GBG77842.1"/>
    <property type="molecule type" value="Genomic_DNA"/>
</dbReference>
<accession>A0A388L6H4</accession>
<name>A0A388L6H4_CHABU</name>
<feature type="region of interest" description="Disordered" evidence="2">
    <location>
        <begin position="69"/>
        <end position="183"/>
    </location>
</feature>
<gene>
    <name evidence="4" type="ORF">CBR_g25772</name>
</gene>
<organism evidence="4 5">
    <name type="scientific">Chara braunii</name>
    <name type="common">Braun's stonewort</name>
    <dbReference type="NCBI Taxonomy" id="69332"/>
    <lineage>
        <taxon>Eukaryota</taxon>
        <taxon>Viridiplantae</taxon>
        <taxon>Streptophyta</taxon>
        <taxon>Charophyceae</taxon>
        <taxon>Charales</taxon>
        <taxon>Characeae</taxon>
        <taxon>Chara</taxon>
    </lineage>
</organism>
<feature type="compositionally biased region" description="Basic and acidic residues" evidence="2">
    <location>
        <begin position="109"/>
        <end position="119"/>
    </location>
</feature>
<dbReference type="PROSITE" id="PS50158">
    <property type="entry name" value="ZF_CCHC"/>
    <property type="match status" value="1"/>
</dbReference>
<evidence type="ECO:0000259" key="3">
    <source>
        <dbReference type="PROSITE" id="PS50158"/>
    </source>
</evidence>
<dbReference type="CDD" id="cd01647">
    <property type="entry name" value="RT_LTR"/>
    <property type="match status" value="1"/>
</dbReference>
<feature type="compositionally biased region" description="Basic and acidic residues" evidence="2">
    <location>
        <begin position="69"/>
        <end position="80"/>
    </location>
</feature>
<dbReference type="Gene3D" id="3.10.10.10">
    <property type="entry name" value="HIV Type 1 Reverse Transcriptase, subunit A, domain 1"/>
    <property type="match status" value="1"/>
</dbReference>
<keyword evidence="5" id="KW-1185">Reference proteome</keyword>
<dbReference type="InterPro" id="IPR043128">
    <property type="entry name" value="Rev_trsase/Diguanyl_cyclase"/>
</dbReference>
<dbReference type="Gene3D" id="3.30.70.270">
    <property type="match status" value="1"/>
</dbReference>
<evidence type="ECO:0000256" key="2">
    <source>
        <dbReference type="SAM" id="MobiDB-lite"/>
    </source>
</evidence>
<keyword evidence="1" id="KW-0862">Zinc</keyword>
<dbReference type="InterPro" id="IPR001878">
    <property type="entry name" value="Znf_CCHC"/>
</dbReference>
<dbReference type="Gramene" id="GBG77842">
    <property type="protein sequence ID" value="GBG77842"/>
    <property type="gene ID" value="CBR_g25772"/>
</dbReference>
<protein>
    <recommendedName>
        <fullName evidence="3">CCHC-type domain-containing protein</fullName>
    </recommendedName>
</protein>
<feature type="domain" description="CCHC-type" evidence="3">
    <location>
        <begin position="186"/>
        <end position="200"/>
    </location>
</feature>
<reference evidence="4 5" key="1">
    <citation type="journal article" date="2018" name="Cell">
        <title>The Chara Genome: Secondary Complexity and Implications for Plant Terrestrialization.</title>
        <authorList>
            <person name="Nishiyama T."/>
            <person name="Sakayama H."/>
            <person name="Vries J.D."/>
            <person name="Buschmann H."/>
            <person name="Saint-Marcoux D."/>
            <person name="Ullrich K.K."/>
            <person name="Haas F.B."/>
            <person name="Vanderstraeten L."/>
            <person name="Becker D."/>
            <person name="Lang D."/>
            <person name="Vosolsobe S."/>
            <person name="Rombauts S."/>
            <person name="Wilhelmsson P.K.I."/>
            <person name="Janitza P."/>
            <person name="Kern R."/>
            <person name="Heyl A."/>
            <person name="Rumpler F."/>
            <person name="Villalobos L.I.A.C."/>
            <person name="Clay J.M."/>
            <person name="Skokan R."/>
            <person name="Toyoda A."/>
            <person name="Suzuki Y."/>
            <person name="Kagoshima H."/>
            <person name="Schijlen E."/>
            <person name="Tajeshwar N."/>
            <person name="Catarino B."/>
            <person name="Hetherington A.J."/>
            <person name="Saltykova A."/>
            <person name="Bonnot C."/>
            <person name="Breuninger H."/>
            <person name="Symeonidi A."/>
            <person name="Radhakrishnan G.V."/>
            <person name="Van Nieuwerburgh F."/>
            <person name="Deforce D."/>
            <person name="Chang C."/>
            <person name="Karol K.G."/>
            <person name="Hedrich R."/>
            <person name="Ulvskov P."/>
            <person name="Glockner G."/>
            <person name="Delwiche C.F."/>
            <person name="Petrasek J."/>
            <person name="Van de Peer Y."/>
            <person name="Friml J."/>
            <person name="Beilby M."/>
            <person name="Dolan L."/>
            <person name="Kohara Y."/>
            <person name="Sugano S."/>
            <person name="Fujiyama A."/>
            <person name="Delaux P.-M."/>
            <person name="Quint M."/>
            <person name="TheiBen G."/>
            <person name="Hagemann M."/>
            <person name="Harholt J."/>
            <person name="Dunand C."/>
            <person name="Zachgo S."/>
            <person name="Langdale J."/>
            <person name="Maumus F."/>
            <person name="Straeten D.V.D."/>
            <person name="Gould S.B."/>
            <person name="Rensing S.A."/>
        </authorList>
    </citation>
    <scope>NUCLEOTIDE SEQUENCE [LARGE SCALE GENOMIC DNA]</scope>
    <source>
        <strain evidence="4 5">S276</strain>
    </source>
</reference>
<feature type="region of interest" description="Disordered" evidence="2">
    <location>
        <begin position="253"/>
        <end position="273"/>
    </location>
</feature>
<dbReference type="SUPFAM" id="SSF57756">
    <property type="entry name" value="Retrovirus zinc finger-like domains"/>
    <property type="match status" value="1"/>
</dbReference>
<dbReference type="PANTHER" id="PTHR24559:SF444">
    <property type="entry name" value="REVERSE TRANSCRIPTASE DOMAIN-CONTAINING PROTEIN"/>
    <property type="match status" value="1"/>
</dbReference>
<dbReference type="Proteomes" id="UP000265515">
    <property type="component" value="Unassembled WGS sequence"/>
</dbReference>
<comment type="caution">
    <text evidence="4">The sequence shown here is derived from an EMBL/GenBank/DDBJ whole genome shotgun (WGS) entry which is preliminary data.</text>
</comment>
<dbReference type="InterPro" id="IPR000477">
    <property type="entry name" value="RT_dom"/>
</dbReference>
<dbReference type="InterPro" id="IPR036875">
    <property type="entry name" value="Znf_CCHC_sf"/>
</dbReference>
<dbReference type="GO" id="GO:0003676">
    <property type="term" value="F:nucleic acid binding"/>
    <property type="evidence" value="ECO:0007669"/>
    <property type="project" value="InterPro"/>
</dbReference>
<dbReference type="PANTHER" id="PTHR24559">
    <property type="entry name" value="TRANSPOSON TY3-I GAG-POL POLYPROTEIN"/>
    <property type="match status" value="1"/>
</dbReference>
<keyword evidence="1" id="KW-0863">Zinc-finger</keyword>
<evidence type="ECO:0000313" key="5">
    <source>
        <dbReference type="Proteomes" id="UP000265515"/>
    </source>
</evidence>
<dbReference type="InterPro" id="IPR043502">
    <property type="entry name" value="DNA/RNA_pol_sf"/>
</dbReference>
<dbReference type="GO" id="GO:0008270">
    <property type="term" value="F:zinc ion binding"/>
    <property type="evidence" value="ECO:0007669"/>
    <property type="project" value="UniProtKB-KW"/>
</dbReference>
<dbReference type="InterPro" id="IPR053134">
    <property type="entry name" value="RNA-dir_DNA_polymerase"/>
</dbReference>
<evidence type="ECO:0000256" key="1">
    <source>
        <dbReference type="PROSITE-ProRule" id="PRU00047"/>
    </source>
</evidence>
<dbReference type="SUPFAM" id="SSF56672">
    <property type="entry name" value="DNA/RNA polymerases"/>
    <property type="match status" value="1"/>
</dbReference>
<sequence>MDRGMLSEVDRRVMFMLHLPEEKRKEVLEKAPRDSANFEKVAEVVFTGGEVNVREYMKETLDMALRNMRDTRNDGPRGSDRPPPGPPVPRWGERPTGWRNESSAQGGWKNDREIGENRGSDWGNSYWKDARDERWGDAPQARASGPRPELRAPPPPAPPPPAPPAPIAATTQGGPRPSNPQARSGCVYCNKENHIKRDCPYLTEALRLGVVKLNENKWVVWGDSGEAVSFYPSMKVNVDKRVALQEARLGKKPEIGSSSNTTHIQMTKSPGGLSIREPQVSSIKFIETQPEEERPCLRVRTQVGTDTPESQGSVAEAGGVKKHKTVAEKVKPVAVSWDRTGEATISEEEIADIIRKRKETEGQGITADRLAKMDIGDGNLTEKEKEFIAMTLRGCDKAIAFDDSERGRIDPRYAKPARIHTVPHVPWKDRPQWKYAQKEEEIVAFIKEKIRTFVAEPCKSAYSNKWFFLRKGGSNKLRWIQNLQRTNAVTIRDVGSIPEADLLAEGSAGRSIYSICDLFFGYDEIPLDYRDRHMTPMHTLLGLVQRMVVPMGWTNGVAVFQRAMIVVLKEFILEKVEVFLDDFPIKEPVERDETEVFPGVRKFVANHMSDVRNVLEKLEGANLTVLPVEYFPRGWWEEITSKHAWLADRAWPSKPAQALLATMKSEILDAIKTLMGTEHYPNFFSMLGFSDLANLAASWDEGRDAFNAKLLALARDLEVRKIEYGRECVEFPARTANVERLFMKIWGLDHSHLQGQAVEKPQAECAVNGALAMEIDEMEEMRAAMIGAIAEITASASSTPPNAAPAHGTQFTAFAPLPSLHWVEHTGLGFKHQLWKLDTFNYLAPFSLNALVFLAGLTKEEVANCKANAMTVELPYCPPEKPFFKPTLLQFPILSALDHTKCEQTNPVMWQKNIRTAPEVDLKSLRKCWNVGHPYLRCQCATKRKDCGNGPI</sequence>
<keyword evidence="1" id="KW-0479">Metal-binding</keyword>
<proteinExistence type="predicted"/>
<dbReference type="Pfam" id="PF00078">
    <property type="entry name" value="RVT_1"/>
    <property type="match status" value="1"/>
</dbReference>
<feature type="compositionally biased region" description="Polar residues" evidence="2">
    <location>
        <begin position="256"/>
        <end position="268"/>
    </location>
</feature>
<evidence type="ECO:0000313" key="4">
    <source>
        <dbReference type="EMBL" id="GBG77842.1"/>
    </source>
</evidence>
<feature type="compositionally biased region" description="Pro residues" evidence="2">
    <location>
        <begin position="151"/>
        <end position="166"/>
    </location>
</feature>